<feature type="transmembrane region" description="Helical" evidence="8">
    <location>
        <begin position="81"/>
        <end position="103"/>
    </location>
</feature>
<dbReference type="CDD" id="cd16017">
    <property type="entry name" value="LptA"/>
    <property type="match status" value="1"/>
</dbReference>
<keyword evidence="6 8" id="KW-1133">Transmembrane helix</keyword>
<dbReference type="Gene3D" id="3.40.720.10">
    <property type="entry name" value="Alkaline Phosphatase, subunit A"/>
    <property type="match status" value="1"/>
</dbReference>
<dbReference type="EMBL" id="FTLW01000002">
    <property type="protein sequence ID" value="SIQ38276.1"/>
    <property type="molecule type" value="Genomic_DNA"/>
</dbReference>
<feature type="domain" description="Phosphoethanolamine transferase N-terminal" evidence="10">
    <location>
        <begin position="62"/>
        <end position="210"/>
    </location>
</feature>
<dbReference type="Proteomes" id="UP000241788">
    <property type="component" value="Unassembled WGS sequence"/>
</dbReference>
<sequence length="545" mass="60449">MSRWQQWWKSTRREVASEWMALGAALFFAIACNGAFWHAFAATSAWQEPGAWRLVIGLFIGMVALHTALFILVLNRWTMKILLPLLLMVTAAAVYYMNHYRVYLDPDMVRNVLVTDSKEASELLTPGLLVSLLVCGLLPCLLVWRSRPVQRSVSRGLAMHAAGLLLSLIVAAAAIGLAYQPLASLMRNQQDIRHLITPGNWVVSLVKVLMDDKASNGPKAEIGKGAAIERPANARPRLLLLVVGETVRAHNWGMDGYGRQTTPKLALQDGINYPDVTACGTNTEVSLPCMFSPQGLRAYDRKAIRESQSLLHLLDRLGVKTLWRDNQSGCKGVCSDLPFEAMSQLAIPAYCSDGRCFDGVLLDGLKSKIDETKGDAIIVLHMLGNHGPAYYRRYPDEFRKFTPTCDTDQLASCDAEAIRNSYDNSILYADDVLSKAVELLKQESPSRDTAMLYLSDHGESLGENGLYLHGVPRSIAPEMQLKVPMWLWLSPEMRKADGIDMGCMLAKRIAPRTHDAMFSTVLGLMRVRADVYAPEQDLLTGCRKP</sequence>
<dbReference type="InterPro" id="IPR040423">
    <property type="entry name" value="PEA_transferase"/>
</dbReference>
<evidence type="ECO:0000256" key="5">
    <source>
        <dbReference type="ARBA" id="ARBA00022692"/>
    </source>
</evidence>
<feature type="transmembrane region" description="Helical" evidence="8">
    <location>
        <begin position="51"/>
        <end position="74"/>
    </location>
</feature>
<evidence type="ECO:0000313" key="12">
    <source>
        <dbReference type="Proteomes" id="UP000241788"/>
    </source>
</evidence>
<dbReference type="SUPFAM" id="SSF53649">
    <property type="entry name" value="Alkaline phosphatase-like"/>
    <property type="match status" value="1"/>
</dbReference>
<dbReference type="PANTHER" id="PTHR30443:SF0">
    <property type="entry name" value="PHOSPHOETHANOLAMINE TRANSFERASE EPTA"/>
    <property type="match status" value="1"/>
</dbReference>
<feature type="domain" description="Sulfatase N-terminal" evidence="9">
    <location>
        <begin position="239"/>
        <end position="525"/>
    </location>
</feature>
<evidence type="ECO:0000313" key="11">
    <source>
        <dbReference type="EMBL" id="SIQ38276.1"/>
    </source>
</evidence>
<dbReference type="InterPro" id="IPR017850">
    <property type="entry name" value="Alkaline_phosphatase_core_sf"/>
</dbReference>
<dbReference type="STRING" id="1604334.SAMN05421546_1235"/>
<evidence type="ECO:0000256" key="4">
    <source>
        <dbReference type="ARBA" id="ARBA00022679"/>
    </source>
</evidence>
<dbReference type="NCBIfam" id="NF028537">
    <property type="entry name" value="P_eth_NH2_trans"/>
    <property type="match status" value="1"/>
</dbReference>
<evidence type="ECO:0000256" key="1">
    <source>
        <dbReference type="ARBA" id="ARBA00004429"/>
    </source>
</evidence>
<evidence type="ECO:0000256" key="7">
    <source>
        <dbReference type="ARBA" id="ARBA00023136"/>
    </source>
</evidence>
<proteinExistence type="predicted"/>
<keyword evidence="5 8" id="KW-0812">Transmembrane</keyword>
<dbReference type="GO" id="GO:0009244">
    <property type="term" value="P:lipopolysaccharide core region biosynthetic process"/>
    <property type="evidence" value="ECO:0007669"/>
    <property type="project" value="TreeGrafter"/>
</dbReference>
<keyword evidence="12" id="KW-1185">Reference proteome</keyword>
<keyword evidence="7 8" id="KW-0472">Membrane</keyword>
<dbReference type="RefSeq" id="WP_076586273.1">
    <property type="nucleotide sequence ID" value="NZ_FTLW01000002.1"/>
</dbReference>
<dbReference type="Pfam" id="PF00884">
    <property type="entry name" value="Sulfatase"/>
    <property type="match status" value="1"/>
</dbReference>
<dbReference type="GO" id="GO:0005886">
    <property type="term" value="C:plasma membrane"/>
    <property type="evidence" value="ECO:0007669"/>
    <property type="project" value="UniProtKB-SubCell"/>
</dbReference>
<keyword evidence="3" id="KW-0997">Cell inner membrane</keyword>
<keyword evidence="4 11" id="KW-0808">Transferase</keyword>
<dbReference type="GO" id="GO:0016776">
    <property type="term" value="F:phosphotransferase activity, phosphate group as acceptor"/>
    <property type="evidence" value="ECO:0007669"/>
    <property type="project" value="TreeGrafter"/>
</dbReference>
<dbReference type="OrthoDB" id="9786870at2"/>
<evidence type="ECO:0000256" key="6">
    <source>
        <dbReference type="ARBA" id="ARBA00022989"/>
    </source>
</evidence>
<gene>
    <name evidence="11" type="ORF">SAMN05421546_1235</name>
</gene>
<keyword evidence="2" id="KW-1003">Cell membrane</keyword>
<name>A0A1N6SBE0_9GAMM</name>
<dbReference type="InterPro" id="IPR012549">
    <property type="entry name" value="EptA-like_N"/>
</dbReference>
<evidence type="ECO:0000256" key="3">
    <source>
        <dbReference type="ARBA" id="ARBA00022519"/>
    </source>
</evidence>
<dbReference type="PANTHER" id="PTHR30443">
    <property type="entry name" value="INNER MEMBRANE PROTEIN"/>
    <property type="match status" value="1"/>
</dbReference>
<dbReference type="Pfam" id="PF08019">
    <property type="entry name" value="EptA_B_N"/>
    <property type="match status" value="1"/>
</dbReference>
<dbReference type="InterPro" id="IPR000917">
    <property type="entry name" value="Sulfatase_N"/>
</dbReference>
<dbReference type="PROSITE" id="PS51257">
    <property type="entry name" value="PROKAR_LIPOPROTEIN"/>
    <property type="match status" value="1"/>
</dbReference>
<reference evidence="12" key="1">
    <citation type="submission" date="2017-01" db="EMBL/GenBank/DDBJ databases">
        <authorList>
            <person name="Varghese N."/>
            <person name="Submissions S."/>
        </authorList>
    </citation>
    <scope>NUCLEOTIDE SEQUENCE [LARGE SCALE GENOMIC DNA]</scope>
    <source>
        <strain evidence="12">UM1</strain>
    </source>
</reference>
<evidence type="ECO:0000259" key="9">
    <source>
        <dbReference type="Pfam" id="PF00884"/>
    </source>
</evidence>
<evidence type="ECO:0000259" key="10">
    <source>
        <dbReference type="Pfam" id="PF08019"/>
    </source>
</evidence>
<accession>A0A1N6SBE0</accession>
<dbReference type="InterPro" id="IPR058130">
    <property type="entry name" value="PEA_transf_C"/>
</dbReference>
<feature type="transmembrane region" description="Helical" evidence="8">
    <location>
        <begin position="123"/>
        <end position="144"/>
    </location>
</feature>
<protein>
    <submittedName>
        <fullName evidence="11">Phosphatidylethanolamine:Kdo2-lipid A phosphoethanolamine transferase</fullName>
    </submittedName>
</protein>
<organism evidence="11 12">
    <name type="scientific">Solilutibacter tolerans</name>
    <dbReference type="NCBI Taxonomy" id="1604334"/>
    <lineage>
        <taxon>Bacteria</taxon>
        <taxon>Pseudomonadati</taxon>
        <taxon>Pseudomonadota</taxon>
        <taxon>Gammaproteobacteria</taxon>
        <taxon>Lysobacterales</taxon>
        <taxon>Lysobacteraceae</taxon>
        <taxon>Solilutibacter</taxon>
    </lineage>
</organism>
<evidence type="ECO:0000256" key="8">
    <source>
        <dbReference type="SAM" id="Phobius"/>
    </source>
</evidence>
<evidence type="ECO:0000256" key="2">
    <source>
        <dbReference type="ARBA" id="ARBA00022475"/>
    </source>
</evidence>
<dbReference type="AlphaFoldDB" id="A0A1N6SBE0"/>
<feature type="transmembrane region" description="Helical" evidence="8">
    <location>
        <begin position="156"/>
        <end position="179"/>
    </location>
</feature>
<comment type="subcellular location">
    <subcellularLocation>
        <location evidence="1">Cell inner membrane</location>
        <topology evidence="1">Multi-pass membrane protein</topology>
    </subcellularLocation>
</comment>